<dbReference type="EMBL" id="CADEAL010000296">
    <property type="protein sequence ID" value="CAB1417970.1"/>
    <property type="molecule type" value="Genomic_DNA"/>
</dbReference>
<comment type="caution">
    <text evidence="14">The sequence shown here is derived from an EMBL/GenBank/DDBJ whole genome shotgun (WGS) entry which is preliminary data.</text>
</comment>
<dbReference type="InterPro" id="IPR001752">
    <property type="entry name" value="Kinesin_motor_dom"/>
</dbReference>
<evidence type="ECO:0000256" key="5">
    <source>
        <dbReference type="ARBA" id="ARBA00022840"/>
    </source>
</evidence>
<dbReference type="AlphaFoldDB" id="A0A9N7TRZ4"/>
<dbReference type="InterPro" id="IPR027417">
    <property type="entry name" value="P-loop_NTPase"/>
</dbReference>
<feature type="transmembrane region" description="Helical" evidence="12">
    <location>
        <begin position="812"/>
        <end position="840"/>
    </location>
</feature>
<dbReference type="Proteomes" id="UP001153269">
    <property type="component" value="Unassembled WGS sequence"/>
</dbReference>
<feature type="binding site" evidence="8">
    <location>
        <begin position="409"/>
        <end position="416"/>
    </location>
    <ligand>
        <name>ATP</name>
        <dbReference type="ChEBI" id="CHEBI:30616"/>
    </ligand>
</feature>
<evidence type="ECO:0000256" key="2">
    <source>
        <dbReference type="ARBA" id="ARBA00010899"/>
    </source>
</evidence>
<keyword evidence="3 9" id="KW-0493">Microtubule</keyword>
<keyword evidence="12" id="KW-0472">Membrane</keyword>
<evidence type="ECO:0000256" key="7">
    <source>
        <dbReference type="ARBA" id="ARBA00023212"/>
    </source>
</evidence>
<comment type="similarity">
    <text evidence="2">Belongs to the TRAFAC class myosin-kinesin ATPase superfamily. Kinesin family. KIN-14 subfamily.</text>
</comment>
<feature type="compositionally biased region" description="Polar residues" evidence="11">
    <location>
        <begin position="43"/>
        <end position="52"/>
    </location>
</feature>
<keyword evidence="7" id="KW-0206">Cytoskeleton</keyword>
<evidence type="ECO:0000256" key="3">
    <source>
        <dbReference type="ARBA" id="ARBA00022701"/>
    </source>
</evidence>
<evidence type="ECO:0000259" key="13">
    <source>
        <dbReference type="PROSITE" id="PS50067"/>
    </source>
</evidence>
<name>A0A9N7TRZ4_PLEPL</name>
<dbReference type="PANTHER" id="PTHR47972">
    <property type="entry name" value="KINESIN-LIKE PROTEIN KLP-3"/>
    <property type="match status" value="1"/>
</dbReference>
<keyword evidence="4 8" id="KW-0547">Nucleotide-binding</keyword>
<evidence type="ECO:0000256" key="12">
    <source>
        <dbReference type="SAM" id="Phobius"/>
    </source>
</evidence>
<dbReference type="Pfam" id="PF00225">
    <property type="entry name" value="Kinesin"/>
    <property type="match status" value="1"/>
</dbReference>
<dbReference type="GO" id="GO:0005524">
    <property type="term" value="F:ATP binding"/>
    <property type="evidence" value="ECO:0007669"/>
    <property type="project" value="UniProtKB-UniRule"/>
</dbReference>
<accession>A0A9N7TRZ4</accession>
<evidence type="ECO:0000256" key="10">
    <source>
        <dbReference type="SAM" id="Coils"/>
    </source>
</evidence>
<feature type="transmembrane region" description="Helical" evidence="12">
    <location>
        <begin position="699"/>
        <end position="728"/>
    </location>
</feature>
<gene>
    <name evidence="14" type="ORF">PLEPLA_LOCUS5792</name>
</gene>
<dbReference type="GO" id="GO:0003777">
    <property type="term" value="F:microtubule motor activity"/>
    <property type="evidence" value="ECO:0007669"/>
    <property type="project" value="InterPro"/>
</dbReference>
<dbReference type="PROSITE" id="PS00411">
    <property type="entry name" value="KINESIN_MOTOR_1"/>
    <property type="match status" value="1"/>
</dbReference>
<feature type="coiled-coil region" evidence="10">
    <location>
        <begin position="157"/>
        <end position="299"/>
    </location>
</feature>
<reference evidence="14" key="1">
    <citation type="submission" date="2020-03" db="EMBL/GenBank/DDBJ databases">
        <authorList>
            <person name="Weist P."/>
        </authorList>
    </citation>
    <scope>NUCLEOTIDE SEQUENCE</scope>
</reference>
<keyword evidence="12" id="KW-1133">Transmembrane helix</keyword>
<evidence type="ECO:0000313" key="15">
    <source>
        <dbReference type="Proteomes" id="UP001153269"/>
    </source>
</evidence>
<feature type="transmembrane region" description="Helical" evidence="12">
    <location>
        <begin position="759"/>
        <end position="776"/>
    </location>
</feature>
<protein>
    <recommendedName>
        <fullName evidence="9">Kinesin-like protein</fullName>
    </recommendedName>
</protein>
<dbReference type="SUPFAM" id="SSF52540">
    <property type="entry name" value="P-loop containing nucleoside triphosphate hydrolases"/>
    <property type="match status" value="1"/>
</dbReference>
<keyword evidence="10" id="KW-0175">Coiled coil</keyword>
<evidence type="ECO:0000313" key="14">
    <source>
        <dbReference type="EMBL" id="CAB1417970.1"/>
    </source>
</evidence>
<evidence type="ECO:0000256" key="1">
    <source>
        <dbReference type="ARBA" id="ARBA00004245"/>
    </source>
</evidence>
<keyword evidence="5 8" id="KW-0067">ATP-binding</keyword>
<dbReference type="GO" id="GO:0005874">
    <property type="term" value="C:microtubule"/>
    <property type="evidence" value="ECO:0007669"/>
    <property type="project" value="UniProtKB-KW"/>
</dbReference>
<evidence type="ECO:0000256" key="6">
    <source>
        <dbReference type="ARBA" id="ARBA00023175"/>
    </source>
</evidence>
<organism evidence="14 15">
    <name type="scientific">Pleuronectes platessa</name>
    <name type="common">European plaice</name>
    <dbReference type="NCBI Taxonomy" id="8262"/>
    <lineage>
        <taxon>Eukaryota</taxon>
        <taxon>Metazoa</taxon>
        <taxon>Chordata</taxon>
        <taxon>Craniata</taxon>
        <taxon>Vertebrata</taxon>
        <taxon>Euteleostomi</taxon>
        <taxon>Actinopterygii</taxon>
        <taxon>Neopterygii</taxon>
        <taxon>Teleostei</taxon>
        <taxon>Neoteleostei</taxon>
        <taxon>Acanthomorphata</taxon>
        <taxon>Carangaria</taxon>
        <taxon>Pleuronectiformes</taxon>
        <taxon>Pleuronectoidei</taxon>
        <taxon>Pleuronectidae</taxon>
        <taxon>Pleuronectes</taxon>
    </lineage>
</organism>
<keyword evidence="15" id="KW-1185">Reference proteome</keyword>
<dbReference type="InterPro" id="IPR019821">
    <property type="entry name" value="Kinesin_motor_CS"/>
</dbReference>
<feature type="region of interest" description="Disordered" evidence="11">
    <location>
        <begin position="41"/>
        <end position="71"/>
    </location>
</feature>
<dbReference type="Gene3D" id="3.40.850.10">
    <property type="entry name" value="Kinesin motor domain"/>
    <property type="match status" value="1"/>
</dbReference>
<keyword evidence="7" id="KW-0963">Cytoplasm</keyword>
<dbReference type="InterPro" id="IPR027640">
    <property type="entry name" value="Kinesin-like_fam"/>
</dbReference>
<feature type="transmembrane region" description="Helical" evidence="12">
    <location>
        <begin position="847"/>
        <end position="869"/>
    </location>
</feature>
<proteinExistence type="inferred from homology"/>
<evidence type="ECO:0000256" key="9">
    <source>
        <dbReference type="RuleBase" id="RU000394"/>
    </source>
</evidence>
<dbReference type="SMART" id="SM00129">
    <property type="entry name" value="KISc"/>
    <property type="match status" value="1"/>
</dbReference>
<dbReference type="GO" id="GO:0007018">
    <property type="term" value="P:microtubule-based movement"/>
    <property type="evidence" value="ECO:0007669"/>
    <property type="project" value="InterPro"/>
</dbReference>
<dbReference type="Gene3D" id="1.10.287.1490">
    <property type="match status" value="1"/>
</dbReference>
<keyword evidence="6 8" id="KW-0505">Motor protein</keyword>
<comment type="subcellular location">
    <subcellularLocation>
        <location evidence="1">Cytoplasm</location>
        <location evidence="1">Cytoskeleton</location>
    </subcellularLocation>
</comment>
<keyword evidence="12" id="KW-0812">Transmembrane</keyword>
<dbReference type="PANTHER" id="PTHR47972:SF45">
    <property type="entry name" value="PROTEIN CLARET SEGREGATIONAL"/>
    <property type="match status" value="1"/>
</dbReference>
<feature type="transmembrane region" description="Helical" evidence="12">
    <location>
        <begin position="783"/>
        <end position="806"/>
    </location>
</feature>
<sequence>MNKYQIMAVSQVTFTLTEQESSSSKFSVLIHSMSRLPVMSSKRVLTSSSGSENGPDCAPAQKRTRKDPEPFKPQAAATIIGGKQRPVAAARAPLLKPVRGMGAATVAAGPSRGVLKPSVAATSAKAGNVKQPVAATGAKAGGGAANKRHAWDLKGKVSDMEGKIRNYQTKFKSVNQENEALKGSMTQSRTRVEVMEKELEKQRNQISDYEEELQALSGVRDELEQVSSDKSTLQKELSNLEGKYKVMETLRDSQETELQTLKMKLSVQETTLVRVQATLRDTEEEVRCLKETMVQQRDDLHAGEMERRRLHNAIQELKGNIRVFCRVRPLVGGGLSKQIQLPANDNKMITLAKTEESHTGKTADTQKSYNFNFDRVFSPDSSQQEVFEEISLLVQSALDGYNVCCFAYGQTGSGKTYTMEGDEFDQTRGVIPRAVQQIFKAAEKLGAQGWEFTFTASFVEIYNETLKDLLYTGKASKRPEHEIRKSTNNEVTITNLTYEKVSNEDQVLGLIALANQNRSTAQTAQNDRSSRSHSVFQLDIEGVNLGRDVKCKSTLCLVDLAGSERMVKSQSQGERFKEMTAINGSLSNLGLVITALAKQGLNSKLTYLLQCCLGGNSKTLMFVNIAPEADSFGETLNSLRFASKVNDCVIGTATPQDEKKSYSLKMVVRLQVAEEPAGLAALGSDTHFTLSRCSSEAKQLFVCCIFIILPNTIIITSIIFIITCNIIFIIIPNPIIFIITNIICSITCNTIFIITNTIIITNIIFIITCNIIFIITNIIPNPIIFIITNIICSITCNIIFIITNIIPNPIIFIITNIICSITCNTIFIITNTITFIIFIITNTSTSINIITNTFITNTIICIIACNTIIITSTSINITSTNTIFIITNIITTFIIT</sequence>
<dbReference type="InterPro" id="IPR036961">
    <property type="entry name" value="Kinesin_motor_dom_sf"/>
</dbReference>
<dbReference type="GO" id="GO:0008017">
    <property type="term" value="F:microtubule binding"/>
    <property type="evidence" value="ECO:0007669"/>
    <property type="project" value="InterPro"/>
</dbReference>
<dbReference type="CDD" id="cd01366">
    <property type="entry name" value="KISc_C_terminal"/>
    <property type="match status" value="1"/>
</dbReference>
<evidence type="ECO:0000256" key="11">
    <source>
        <dbReference type="SAM" id="MobiDB-lite"/>
    </source>
</evidence>
<evidence type="ECO:0000256" key="4">
    <source>
        <dbReference type="ARBA" id="ARBA00022741"/>
    </source>
</evidence>
<dbReference type="SUPFAM" id="SSF57997">
    <property type="entry name" value="Tropomyosin"/>
    <property type="match status" value="1"/>
</dbReference>
<dbReference type="PROSITE" id="PS50067">
    <property type="entry name" value="KINESIN_MOTOR_2"/>
    <property type="match status" value="1"/>
</dbReference>
<dbReference type="PRINTS" id="PR00380">
    <property type="entry name" value="KINESINHEAVY"/>
</dbReference>
<evidence type="ECO:0000256" key="8">
    <source>
        <dbReference type="PROSITE-ProRule" id="PRU00283"/>
    </source>
</evidence>
<feature type="domain" description="Kinesin motor" evidence="13">
    <location>
        <begin position="320"/>
        <end position="648"/>
    </location>
</feature>